<dbReference type="InterPro" id="IPR051970">
    <property type="entry name" value="TEL2_Regulation"/>
</dbReference>
<evidence type="ECO:0000256" key="2">
    <source>
        <dbReference type="SAM" id="MobiDB-lite"/>
    </source>
</evidence>
<dbReference type="GO" id="GO:0051083">
    <property type="term" value="P:'de novo' cotranslational protein folding"/>
    <property type="evidence" value="ECO:0007669"/>
    <property type="project" value="TreeGrafter"/>
</dbReference>
<reference evidence="4 5" key="1">
    <citation type="journal article" date="2021" name="Elife">
        <title>Chloroplast acquisition without the gene transfer in kleptoplastic sea slugs, Plakobranchus ocellatus.</title>
        <authorList>
            <person name="Maeda T."/>
            <person name="Takahashi S."/>
            <person name="Yoshida T."/>
            <person name="Shimamura S."/>
            <person name="Takaki Y."/>
            <person name="Nagai Y."/>
            <person name="Toyoda A."/>
            <person name="Suzuki Y."/>
            <person name="Arimoto A."/>
            <person name="Ishii H."/>
            <person name="Satoh N."/>
            <person name="Nishiyama T."/>
            <person name="Hasebe M."/>
            <person name="Maruyama T."/>
            <person name="Minagawa J."/>
            <person name="Obokata J."/>
            <person name="Shigenobu S."/>
        </authorList>
    </citation>
    <scope>NUCLEOTIDE SEQUENCE [LARGE SCALE GENOMIC DNA]</scope>
</reference>
<keyword evidence="5" id="KW-1185">Reference proteome</keyword>
<dbReference type="Proteomes" id="UP000762676">
    <property type="component" value="Unassembled WGS sequence"/>
</dbReference>
<comment type="similarity">
    <text evidence="1">Belongs to the TEL2 family.</text>
</comment>
<name>A0AAV4JJK1_9GAST</name>
<evidence type="ECO:0000313" key="4">
    <source>
        <dbReference type="EMBL" id="GFS20751.1"/>
    </source>
</evidence>
<feature type="domain" description="Telomere length regulation protein conserved" evidence="3">
    <location>
        <begin position="129"/>
        <end position="238"/>
    </location>
</feature>
<dbReference type="Pfam" id="PF10193">
    <property type="entry name" value="Telomere_reg-2"/>
    <property type="match status" value="1"/>
</dbReference>
<dbReference type="GO" id="GO:0051879">
    <property type="term" value="F:Hsp90 protein binding"/>
    <property type="evidence" value="ECO:0007669"/>
    <property type="project" value="TreeGrafter"/>
</dbReference>
<sequence length="302" mass="33708">MPGVQAHLESSDPAVRTLGMVVAKTLTQTVAPTGPKLEFELDHNNPEVADLLSYKNLPKDPGISDAEKAVLESETKMKHVTIEEELHSMSLQDENANGSSTGDTELDSDDDLQPYDMSNDKKVEKGKQPKFIRDCMEGLICSSDDPDRTEVCLSSAEALIRKKTDGLEEIAVEFCKILLHMQDTHSFHNFETNRFGSLVALTVTCPSQVSEYLTSQFYERNYSIRQRMDILETLASAAQELSDVDKGQQNQSSKDVGAPKKSSMVSSEASSWREVIQRRIESNTRRFAHGRTRPEPVPTLNR</sequence>
<protein>
    <submittedName>
        <fullName evidence="4">Telomere length regulation protein TEL2 homolog</fullName>
    </submittedName>
</protein>
<dbReference type="GO" id="GO:0042162">
    <property type="term" value="F:telomeric DNA binding"/>
    <property type="evidence" value="ECO:0007669"/>
    <property type="project" value="TreeGrafter"/>
</dbReference>
<dbReference type="InterPro" id="IPR019337">
    <property type="entry name" value="Telomere_length_regulation_dom"/>
</dbReference>
<evidence type="ECO:0000256" key="1">
    <source>
        <dbReference type="ARBA" id="ARBA00006133"/>
    </source>
</evidence>
<evidence type="ECO:0000313" key="5">
    <source>
        <dbReference type="Proteomes" id="UP000762676"/>
    </source>
</evidence>
<dbReference type="Gene3D" id="1.25.40.720">
    <property type="entry name" value="Telomere length regulation protein 2, C-terminal domain"/>
    <property type="match status" value="1"/>
</dbReference>
<feature type="compositionally biased region" description="Acidic residues" evidence="2">
    <location>
        <begin position="104"/>
        <end position="113"/>
    </location>
</feature>
<dbReference type="InterPro" id="IPR038528">
    <property type="entry name" value="TEL2_C_sf"/>
</dbReference>
<proteinExistence type="inferred from homology"/>
<feature type="region of interest" description="Disordered" evidence="2">
    <location>
        <begin position="87"/>
        <end position="126"/>
    </location>
</feature>
<dbReference type="GO" id="GO:0005829">
    <property type="term" value="C:cytosol"/>
    <property type="evidence" value="ECO:0007669"/>
    <property type="project" value="TreeGrafter"/>
</dbReference>
<comment type="caution">
    <text evidence="4">The sequence shown here is derived from an EMBL/GenBank/DDBJ whole genome shotgun (WGS) entry which is preliminary data.</text>
</comment>
<feature type="region of interest" description="Disordered" evidence="2">
    <location>
        <begin position="283"/>
        <end position="302"/>
    </location>
</feature>
<dbReference type="FunFam" id="1.25.40.720:FF:000001">
    <property type="entry name" value="Telomere length regulation protein TEL2"/>
    <property type="match status" value="1"/>
</dbReference>
<feature type="compositionally biased region" description="Polar residues" evidence="2">
    <location>
        <begin position="89"/>
        <end position="103"/>
    </location>
</feature>
<gene>
    <name evidence="4" type="ORF">ElyMa_006906800</name>
</gene>
<organism evidence="4 5">
    <name type="scientific">Elysia marginata</name>
    <dbReference type="NCBI Taxonomy" id="1093978"/>
    <lineage>
        <taxon>Eukaryota</taxon>
        <taxon>Metazoa</taxon>
        <taxon>Spiralia</taxon>
        <taxon>Lophotrochozoa</taxon>
        <taxon>Mollusca</taxon>
        <taxon>Gastropoda</taxon>
        <taxon>Heterobranchia</taxon>
        <taxon>Euthyneura</taxon>
        <taxon>Panpulmonata</taxon>
        <taxon>Sacoglossa</taxon>
        <taxon>Placobranchoidea</taxon>
        <taxon>Plakobranchidae</taxon>
        <taxon>Elysia</taxon>
    </lineage>
</organism>
<dbReference type="PANTHER" id="PTHR15830">
    <property type="entry name" value="TELOMERE LENGTH REGULATION PROTEIN TEL2 FAMILY MEMBER"/>
    <property type="match status" value="1"/>
</dbReference>
<accession>A0AAV4JJK1</accession>
<feature type="region of interest" description="Disordered" evidence="2">
    <location>
        <begin position="242"/>
        <end position="273"/>
    </location>
</feature>
<dbReference type="AlphaFoldDB" id="A0AAV4JJK1"/>
<evidence type="ECO:0000259" key="3">
    <source>
        <dbReference type="Pfam" id="PF10193"/>
    </source>
</evidence>
<dbReference type="PANTHER" id="PTHR15830:SF10">
    <property type="entry name" value="TELOMERE LENGTH REGULATION PROTEIN TEL2 HOMOLOG"/>
    <property type="match status" value="1"/>
</dbReference>
<dbReference type="EMBL" id="BMAT01013817">
    <property type="protein sequence ID" value="GFS20751.1"/>
    <property type="molecule type" value="Genomic_DNA"/>
</dbReference>